<organism evidence="2 3">
    <name type="scientific">Curtobacterium pusillum</name>
    <dbReference type="NCBI Taxonomy" id="69373"/>
    <lineage>
        <taxon>Bacteria</taxon>
        <taxon>Bacillati</taxon>
        <taxon>Actinomycetota</taxon>
        <taxon>Actinomycetes</taxon>
        <taxon>Micrococcales</taxon>
        <taxon>Microbacteriaceae</taxon>
        <taxon>Curtobacterium</taxon>
    </lineage>
</organism>
<name>A0ABX2MH90_9MICO</name>
<dbReference type="Proteomes" id="UP000573001">
    <property type="component" value="Unassembled WGS sequence"/>
</dbReference>
<evidence type="ECO:0008006" key="4">
    <source>
        <dbReference type="Google" id="ProtNLM"/>
    </source>
</evidence>
<reference evidence="2 3" key="1">
    <citation type="submission" date="2020-05" db="EMBL/GenBank/DDBJ databases">
        <title>Genome Sequencing of Type Strains.</title>
        <authorList>
            <person name="Lemaire J.F."/>
            <person name="Inderbitzin P."/>
            <person name="Gregorio O.A."/>
            <person name="Collins S.B."/>
            <person name="Wespe N."/>
            <person name="Knight-Connoni V."/>
        </authorList>
    </citation>
    <scope>NUCLEOTIDE SEQUENCE [LARGE SCALE GENOMIC DNA]</scope>
    <source>
        <strain evidence="2 3">ATCC 19096</strain>
    </source>
</reference>
<dbReference type="EMBL" id="JABMCE010000083">
    <property type="protein sequence ID" value="NUU14674.1"/>
    <property type="molecule type" value="Genomic_DNA"/>
</dbReference>
<comment type="caution">
    <text evidence="2">The sequence shown here is derived from an EMBL/GenBank/DDBJ whole genome shotgun (WGS) entry which is preliminary data.</text>
</comment>
<evidence type="ECO:0000313" key="2">
    <source>
        <dbReference type="EMBL" id="NUU14674.1"/>
    </source>
</evidence>
<protein>
    <recommendedName>
        <fullName evidence="4">LppA-like lipoprotein</fullName>
    </recommendedName>
</protein>
<accession>A0ABX2MH90</accession>
<evidence type="ECO:0000313" key="3">
    <source>
        <dbReference type="Proteomes" id="UP000573001"/>
    </source>
</evidence>
<gene>
    <name evidence="2" type="ORF">HP507_12625</name>
</gene>
<sequence length="156" mass="16018">MADDTTTTEPSTPARTNTSQSTDGDPMTAESANAEQIALLDALTGAVPGSWGEATVNRFRTCTTPSAGSGVQITREVRGDGVPDPAAAAEAFRSVLLERGFDAEVRRGSEVVGTGDAHRYAAFNADGTASIIQAYSACYAFDSTSGTPSVPPTPAE</sequence>
<dbReference type="RefSeq" id="WP_175352147.1">
    <property type="nucleotide sequence ID" value="NZ_BAAAWQ010000001.1"/>
</dbReference>
<evidence type="ECO:0000256" key="1">
    <source>
        <dbReference type="SAM" id="MobiDB-lite"/>
    </source>
</evidence>
<keyword evidence="3" id="KW-1185">Reference proteome</keyword>
<proteinExistence type="predicted"/>
<feature type="compositionally biased region" description="Low complexity" evidence="1">
    <location>
        <begin position="1"/>
        <end position="18"/>
    </location>
</feature>
<feature type="region of interest" description="Disordered" evidence="1">
    <location>
        <begin position="1"/>
        <end position="34"/>
    </location>
</feature>